<dbReference type="EMBL" id="MN739735">
    <property type="protein sequence ID" value="QHT23927.1"/>
    <property type="molecule type" value="Genomic_DNA"/>
</dbReference>
<protein>
    <submittedName>
        <fullName evidence="1">Uncharacterized protein</fullName>
    </submittedName>
</protein>
<name>A0A6C0E421_9ZZZZ</name>
<sequence length="104" mass="12056">MQPTTKEWLTSLLIINRDNNCITRNGILWKSVAGFSQCGCVFAIYQNDYNYCVHSADEWKENEEPNMGYYDKSLTYDDLISKIANTYDKIREDVLSQNLPDSSK</sequence>
<accession>A0A6C0E421</accession>
<evidence type="ECO:0000313" key="1">
    <source>
        <dbReference type="EMBL" id="QHT23927.1"/>
    </source>
</evidence>
<organism evidence="1">
    <name type="scientific">viral metagenome</name>
    <dbReference type="NCBI Taxonomy" id="1070528"/>
    <lineage>
        <taxon>unclassified sequences</taxon>
        <taxon>metagenomes</taxon>
        <taxon>organismal metagenomes</taxon>
    </lineage>
</organism>
<dbReference type="AlphaFoldDB" id="A0A6C0E421"/>
<proteinExistence type="predicted"/>
<reference evidence="1" key="1">
    <citation type="journal article" date="2020" name="Nature">
        <title>Giant virus diversity and host interactions through global metagenomics.</title>
        <authorList>
            <person name="Schulz F."/>
            <person name="Roux S."/>
            <person name="Paez-Espino D."/>
            <person name="Jungbluth S."/>
            <person name="Walsh D.A."/>
            <person name="Denef V.J."/>
            <person name="McMahon K.D."/>
            <person name="Konstantinidis K.T."/>
            <person name="Eloe-Fadrosh E.A."/>
            <person name="Kyrpides N.C."/>
            <person name="Woyke T."/>
        </authorList>
    </citation>
    <scope>NUCLEOTIDE SEQUENCE</scope>
    <source>
        <strain evidence="1">GVMAG-M-3300023179-132</strain>
    </source>
</reference>